<reference evidence="1 2" key="1">
    <citation type="journal article" date="2015" name="Stand. Genomic Sci.">
        <title>Genomic Encyclopedia of Bacterial and Archaeal Type Strains, Phase III: the genomes of soil and plant-associated and newly described type strains.</title>
        <authorList>
            <person name="Whitman W.B."/>
            <person name="Woyke T."/>
            <person name="Klenk H.P."/>
            <person name="Zhou Y."/>
            <person name="Lilburn T.G."/>
            <person name="Beck B.J."/>
            <person name="De Vos P."/>
            <person name="Vandamme P."/>
            <person name="Eisen J.A."/>
            <person name="Garrity G."/>
            <person name="Hugenholtz P."/>
            <person name="Kyrpides N.C."/>
        </authorList>
    </citation>
    <scope>NUCLEOTIDE SEQUENCE [LARGE SCALE GENOMIC DNA]</scope>
    <source>
        <strain evidence="1 2">VKM Ac-2538</strain>
    </source>
</reference>
<accession>A0ABY2BFL6</accession>
<evidence type="ECO:0000313" key="1">
    <source>
        <dbReference type="EMBL" id="TCO18801.1"/>
    </source>
</evidence>
<evidence type="ECO:0000313" key="2">
    <source>
        <dbReference type="Proteomes" id="UP000295818"/>
    </source>
</evidence>
<comment type="caution">
    <text evidence="1">The sequence shown here is derived from an EMBL/GenBank/DDBJ whole genome shotgun (WGS) entry which is preliminary data.</text>
</comment>
<organism evidence="1 2">
    <name type="scientific">Kribbella orskensis</name>
    <dbReference type="NCBI Taxonomy" id="2512216"/>
    <lineage>
        <taxon>Bacteria</taxon>
        <taxon>Bacillati</taxon>
        <taxon>Actinomycetota</taxon>
        <taxon>Actinomycetes</taxon>
        <taxon>Propionibacteriales</taxon>
        <taxon>Kribbellaceae</taxon>
        <taxon>Kribbella</taxon>
    </lineage>
</organism>
<dbReference type="Proteomes" id="UP000295818">
    <property type="component" value="Unassembled WGS sequence"/>
</dbReference>
<proteinExistence type="predicted"/>
<name>A0ABY2BFL6_9ACTN</name>
<sequence>MTAQRTAGGFCTVTLTTPAQFAEAAALYRAVFGYQHPDYALNPRLLGALVANGGSVVGVLDTADRLVALAYGFCGTDGLNLYHYSQTAVVAADQQGLGLGRLLKRAQREVALANGMTSMRWTYDPFQTRNAHFNLDVLGARGRWFKPDLYGEPGTDRVVVEWDLRGGDQPNLPRTSPVEPTEADWGIPAGDGDELWLALPADFAALSATRPDVADQVRRDVRSAFADLLGKGLVAISCLRVDADTAVYFFGPAQEATDV</sequence>
<dbReference type="RefSeq" id="WP_132191548.1">
    <property type="nucleotide sequence ID" value="NZ_SLWM01000011.1"/>
</dbReference>
<dbReference type="PANTHER" id="PTHR41700:SF1">
    <property type="entry name" value="N-ACETYLTRANSFERASE DOMAIN-CONTAINING PROTEIN"/>
    <property type="match status" value="1"/>
</dbReference>
<protein>
    <submittedName>
        <fullName evidence="1">GNAT superfamily acetyltransferase</fullName>
    </submittedName>
</protein>
<dbReference type="EMBL" id="SLWM01000011">
    <property type="protein sequence ID" value="TCO18801.1"/>
    <property type="molecule type" value="Genomic_DNA"/>
</dbReference>
<gene>
    <name evidence="1" type="ORF">EV644_11139</name>
</gene>
<dbReference type="PANTHER" id="PTHR41700">
    <property type="entry name" value="GCN5-RELATED N-ACETYLTRANSFERASE"/>
    <property type="match status" value="1"/>
</dbReference>
<dbReference type="Gene3D" id="3.40.630.30">
    <property type="match status" value="1"/>
</dbReference>
<dbReference type="InterPro" id="IPR016181">
    <property type="entry name" value="Acyl_CoA_acyltransferase"/>
</dbReference>
<dbReference type="InterPro" id="IPR038764">
    <property type="entry name" value="GNAT_N_AcTrfase_prd"/>
</dbReference>
<keyword evidence="2" id="KW-1185">Reference proteome</keyword>
<dbReference type="SUPFAM" id="SSF55729">
    <property type="entry name" value="Acyl-CoA N-acyltransferases (Nat)"/>
    <property type="match status" value="1"/>
</dbReference>